<dbReference type="Pfam" id="PF00535">
    <property type="entry name" value="Glycos_transf_2"/>
    <property type="match status" value="1"/>
</dbReference>
<dbReference type="GO" id="GO:0016757">
    <property type="term" value="F:glycosyltransferase activity"/>
    <property type="evidence" value="ECO:0007669"/>
    <property type="project" value="UniProtKB-KW"/>
</dbReference>
<dbReference type="PANTHER" id="PTHR43179">
    <property type="entry name" value="RHAMNOSYLTRANSFERASE WBBL"/>
    <property type="match status" value="1"/>
</dbReference>
<name>A0A511B8R8_9PROT</name>
<evidence type="ECO:0000313" key="5">
    <source>
        <dbReference type="EMBL" id="GEK96809.1"/>
    </source>
</evidence>
<dbReference type="SUPFAM" id="SSF53448">
    <property type="entry name" value="Nucleotide-diphospho-sugar transferases"/>
    <property type="match status" value="1"/>
</dbReference>
<dbReference type="Gene3D" id="3.40.50.2000">
    <property type="entry name" value="Glycogen Phosphorylase B"/>
    <property type="match status" value="1"/>
</dbReference>
<proteinExistence type="inferred from homology"/>
<protein>
    <recommendedName>
        <fullName evidence="4">Glycosyltransferase 2-like domain-containing protein</fullName>
    </recommendedName>
</protein>
<evidence type="ECO:0000313" key="6">
    <source>
        <dbReference type="Proteomes" id="UP000321079"/>
    </source>
</evidence>
<evidence type="ECO:0000256" key="2">
    <source>
        <dbReference type="ARBA" id="ARBA00022676"/>
    </source>
</evidence>
<accession>A0A511B8R8</accession>
<keyword evidence="2" id="KW-0328">Glycosyltransferase</keyword>
<comment type="caution">
    <text evidence="5">The sequence shown here is derived from an EMBL/GenBank/DDBJ whole genome shotgun (WGS) entry which is preliminary data.</text>
</comment>
<dbReference type="Pfam" id="PF13692">
    <property type="entry name" value="Glyco_trans_1_4"/>
    <property type="match status" value="1"/>
</dbReference>
<reference evidence="5 6" key="1">
    <citation type="submission" date="2019-07" db="EMBL/GenBank/DDBJ databases">
        <title>Whole genome shotgun sequence of Gluconobacter kanchanaburiensis NBRC 103587.</title>
        <authorList>
            <person name="Hosoyama A."/>
            <person name="Uohara A."/>
            <person name="Ohji S."/>
            <person name="Ichikawa N."/>
        </authorList>
    </citation>
    <scope>NUCLEOTIDE SEQUENCE [LARGE SCALE GENOMIC DNA]</scope>
    <source>
        <strain evidence="5 6">NBRC 103587</strain>
    </source>
</reference>
<evidence type="ECO:0000256" key="1">
    <source>
        <dbReference type="ARBA" id="ARBA00006739"/>
    </source>
</evidence>
<feature type="domain" description="Glycosyltransferase 2-like" evidence="4">
    <location>
        <begin position="356"/>
        <end position="507"/>
    </location>
</feature>
<dbReference type="SUPFAM" id="SSF53756">
    <property type="entry name" value="UDP-Glycosyltransferase/glycogen phosphorylase"/>
    <property type="match status" value="1"/>
</dbReference>
<dbReference type="PANTHER" id="PTHR43179:SF12">
    <property type="entry name" value="GALACTOFURANOSYLTRANSFERASE GLFT2"/>
    <property type="match status" value="1"/>
</dbReference>
<evidence type="ECO:0000256" key="3">
    <source>
        <dbReference type="ARBA" id="ARBA00022679"/>
    </source>
</evidence>
<keyword evidence="3" id="KW-0808">Transferase</keyword>
<comment type="similarity">
    <text evidence="1">Belongs to the glycosyltransferase 2 family.</text>
</comment>
<dbReference type="EMBL" id="BJVA01000012">
    <property type="protein sequence ID" value="GEK96809.1"/>
    <property type="molecule type" value="Genomic_DNA"/>
</dbReference>
<dbReference type="InterPro" id="IPR029044">
    <property type="entry name" value="Nucleotide-diphossugar_trans"/>
</dbReference>
<keyword evidence="6" id="KW-1185">Reference proteome</keyword>
<organism evidence="5 6">
    <name type="scientific">Gluconobacter kanchanaburiensis NBRC 103587</name>
    <dbReference type="NCBI Taxonomy" id="1307948"/>
    <lineage>
        <taxon>Bacteria</taxon>
        <taxon>Pseudomonadati</taxon>
        <taxon>Pseudomonadota</taxon>
        <taxon>Alphaproteobacteria</taxon>
        <taxon>Acetobacterales</taxon>
        <taxon>Acetobacteraceae</taxon>
        <taxon>Gluconobacter</taxon>
    </lineage>
</organism>
<gene>
    <name evidence="5" type="ORF">GKA01_20060</name>
</gene>
<dbReference type="Proteomes" id="UP000321079">
    <property type="component" value="Unassembled WGS sequence"/>
</dbReference>
<dbReference type="InterPro" id="IPR001173">
    <property type="entry name" value="Glyco_trans_2-like"/>
</dbReference>
<sequence>MSADRSVSRRRTSGAAFAGFGRTVSEKERALWREAMSRRAQEAFSRGQAALQGGNISLGLFWLERAERMSRTNPNLKWAVGLACLSAGRLADCLLRMRELRETYALREAAFLEVLCLVRLERLDEAGCRMQDALSRFHATPETHPIADQIAAAGGRLGWMTASNNGTLLIRAARPVRLLLDGQEVATGLKDGVHVLSEGWRLARQLEVRSGRRHVLGSPLDIAALTRCESFVEADIDGLTGWIWTPAEPEHVPQVTLWDGSHLRAEAFAQDVDSDIPLARNRIFHVPAALLPPGDPGPLELRDANGHLLTGAPVDPLTGRLVTGQTGGLAARFQPVAVRSGMPRASGLRASPGCAVVIPVYAACSTTMACLRTVLVTCPADVPVIVVDDASPEPALASALDRFAEEGRILLIRHDRNRGFPISANDGIRAAEGRDILLLNSDTLVPAGWVERLRARLIQSDTGTVTPFSNDATIMSYPSVDRSNPVPSLREMRAMDRLCRDVCGDGAGTGGDRIELPTAHGFCMAISADCLLEVGLFREDIFAQGYGEENDFCLRASAKGFRHLAAPELFVAHVGSASFGGARKALGARNLQILNALHPGYNQLVKCFIKADPLHETRRRLDAAALLRLAAGRPAVLMVQHDAGGGVGRVVRERSAAFEAAGELALALRPHATGCLLEHVSEEKRFPNLKFSLPRELPGLLDLLRSLRVRVVEWHHLIGHAPAIRTLHEALDIPCDIFIHDHIWFCPRISLCDGEGRYCGEPDQAGCEKCVSRWGGYLGEDISISGLLARSAHELSSARALMAPTDDTVRRITRHFPGLTIQTIPLEDDAELQADIRAARPGLSGQPLRVCVVGGISQWKGYDVLLDLAREIRAHRLPIELSLVGHTHDDDALIALGVRVTGEYRENEVQDLIRQQKPDVGLIPSIAPETWCYALGQVWRSGLEAVCFDLGAQGERVRKSGAGLAIPLGIPAFQLAAILMRKWGSSR</sequence>
<dbReference type="AlphaFoldDB" id="A0A511B8R8"/>
<dbReference type="Gene3D" id="3.90.550.10">
    <property type="entry name" value="Spore Coat Polysaccharide Biosynthesis Protein SpsA, Chain A"/>
    <property type="match status" value="1"/>
</dbReference>
<evidence type="ECO:0000259" key="4">
    <source>
        <dbReference type="Pfam" id="PF00535"/>
    </source>
</evidence>